<sequence length="199" mass="21242">MVIFGASGHGKVVADIIKLENKFSIDCFLDDAEKGDSFYGFPLYLREGYFQEIKNLFIAIGDNKIRKKIHGEFNVNFPSIKHPSAILSNSVTIGEGTCFMANSTVNADTKIGKQCIVNTNASIDHDCVIGDYVHVSPNASLAGNVSVGELSHIGIGASIIQGINIGKNVMIGAGSVIINNIPDHSIVIGVPGKIIKKNE</sequence>
<feature type="binding site" evidence="6">
    <location>
        <position position="155"/>
    </location>
    <ligand>
        <name>acetyl-CoA</name>
        <dbReference type="ChEBI" id="CHEBI:57288"/>
    </ligand>
</feature>
<feature type="binding site" evidence="6">
    <location>
        <position position="134"/>
    </location>
    <ligand>
        <name>acetyl-CoA</name>
        <dbReference type="ChEBI" id="CHEBI:57288"/>
    </ligand>
</feature>
<feature type="binding site" evidence="6">
    <location>
        <position position="61"/>
    </location>
    <ligand>
        <name>substrate</name>
    </ligand>
</feature>
<dbReference type="InterPro" id="IPR050179">
    <property type="entry name" value="Trans_hexapeptide_repeat"/>
</dbReference>
<name>A0A383TW04_9FLAO</name>
<dbReference type="Gene3D" id="2.160.10.10">
    <property type="entry name" value="Hexapeptide repeat proteins"/>
    <property type="match status" value="1"/>
</dbReference>
<keyword evidence="2 8" id="KW-0808">Transferase</keyword>
<dbReference type="CDD" id="cd03360">
    <property type="entry name" value="LbH_AT_putative"/>
    <property type="match status" value="1"/>
</dbReference>
<reference evidence="8 9" key="1">
    <citation type="submission" date="2018-09" db="EMBL/GenBank/DDBJ databases">
        <authorList>
            <consortium name="Pathogen Informatics"/>
        </authorList>
    </citation>
    <scope>NUCLEOTIDE SEQUENCE [LARGE SCALE GENOMIC DNA]</scope>
    <source>
        <strain evidence="8 9">OH-22767</strain>
    </source>
</reference>
<gene>
    <name evidence="8" type="primary">dapH</name>
    <name evidence="8" type="ORF">SAMEA104719789_00507</name>
</gene>
<evidence type="ECO:0000313" key="8">
    <source>
        <dbReference type="EMBL" id="SZD71408.1"/>
    </source>
</evidence>
<dbReference type="InterPro" id="IPR011004">
    <property type="entry name" value="Trimer_LpxA-like_sf"/>
</dbReference>
<dbReference type="InterPro" id="IPR018357">
    <property type="entry name" value="Hexapep_transf_CS"/>
</dbReference>
<evidence type="ECO:0000256" key="3">
    <source>
        <dbReference type="ARBA" id="ARBA00022737"/>
    </source>
</evidence>
<accession>A0A383TW04</accession>
<feature type="domain" description="PglD N-terminal" evidence="7">
    <location>
        <begin position="2"/>
        <end position="70"/>
    </location>
</feature>
<keyword evidence="9" id="KW-1185">Reference proteome</keyword>
<dbReference type="InterPro" id="IPR020019">
    <property type="entry name" value="AcTrfase_PglD-like"/>
</dbReference>
<dbReference type="Proteomes" id="UP000262142">
    <property type="component" value="Unassembled WGS sequence"/>
</dbReference>
<dbReference type="NCBIfam" id="TIGR03570">
    <property type="entry name" value="NeuD_NnaD"/>
    <property type="match status" value="1"/>
</dbReference>
<feature type="active site" description="Proton acceptor" evidence="5">
    <location>
        <position position="125"/>
    </location>
</feature>
<dbReference type="AlphaFoldDB" id="A0A383TW04"/>
<proteinExistence type="inferred from homology"/>
<dbReference type="PROSITE" id="PS00101">
    <property type="entry name" value="HEXAPEP_TRANSFERASES"/>
    <property type="match status" value="1"/>
</dbReference>
<dbReference type="EMBL" id="UNSC01000001">
    <property type="protein sequence ID" value="SZD71408.1"/>
    <property type="molecule type" value="Genomic_DNA"/>
</dbReference>
<dbReference type="PANTHER" id="PTHR43300:SF7">
    <property type="entry name" value="UDP-N-ACETYLBACILLOSAMINE N-ACETYLTRANSFERASE"/>
    <property type="match status" value="1"/>
</dbReference>
<organism evidence="8 9">
    <name type="scientific">Candidatus Ornithobacterium hominis</name>
    <dbReference type="NCBI Taxonomy" id="2497989"/>
    <lineage>
        <taxon>Bacteria</taxon>
        <taxon>Pseudomonadati</taxon>
        <taxon>Bacteroidota</taxon>
        <taxon>Flavobacteriia</taxon>
        <taxon>Flavobacteriales</taxon>
        <taxon>Weeksellaceae</taxon>
        <taxon>Ornithobacterium</taxon>
    </lineage>
</organism>
<evidence type="ECO:0000256" key="4">
    <source>
        <dbReference type="ARBA" id="ARBA00023315"/>
    </source>
</evidence>
<evidence type="ECO:0000313" key="9">
    <source>
        <dbReference type="Proteomes" id="UP000262142"/>
    </source>
</evidence>
<keyword evidence="3" id="KW-0677">Repeat</keyword>
<dbReference type="Gene3D" id="3.40.50.20">
    <property type="match status" value="1"/>
</dbReference>
<evidence type="ECO:0000256" key="1">
    <source>
        <dbReference type="ARBA" id="ARBA00007274"/>
    </source>
</evidence>
<dbReference type="PANTHER" id="PTHR43300">
    <property type="entry name" value="ACETYLTRANSFERASE"/>
    <property type="match status" value="1"/>
</dbReference>
<feature type="binding site" evidence="6">
    <location>
        <begin position="7"/>
        <end position="9"/>
    </location>
    <ligand>
        <name>substrate</name>
    </ligand>
</feature>
<keyword evidence="4 8" id="KW-0012">Acyltransferase</keyword>
<feature type="site" description="Increases basicity of active site His" evidence="5">
    <location>
        <position position="126"/>
    </location>
</feature>
<evidence type="ECO:0000256" key="2">
    <source>
        <dbReference type="ARBA" id="ARBA00022679"/>
    </source>
</evidence>
<dbReference type="InterPro" id="IPR041561">
    <property type="entry name" value="PglD_N"/>
</dbReference>
<comment type="similarity">
    <text evidence="1">Belongs to the transferase hexapeptide repeat family.</text>
</comment>
<evidence type="ECO:0000256" key="5">
    <source>
        <dbReference type="PIRSR" id="PIRSR620019-1"/>
    </source>
</evidence>
<evidence type="ECO:0000259" key="7">
    <source>
        <dbReference type="Pfam" id="PF17836"/>
    </source>
</evidence>
<dbReference type="Pfam" id="PF17836">
    <property type="entry name" value="PglD_N"/>
    <property type="match status" value="1"/>
</dbReference>
<dbReference type="InterPro" id="IPR001451">
    <property type="entry name" value="Hexapep"/>
</dbReference>
<dbReference type="GO" id="GO:0047200">
    <property type="term" value="F:tetrahydrodipicolinate N-acetyltransferase activity"/>
    <property type="evidence" value="ECO:0007669"/>
    <property type="project" value="UniProtKB-EC"/>
</dbReference>
<protein>
    <submittedName>
        <fullName evidence="8">2,3,4,5-tetrahydropyridine-2,6-dicarboxylate N-acetyltransferase</fullName>
        <ecNumber evidence="8">2.3.1.89</ecNumber>
    </submittedName>
</protein>
<dbReference type="Pfam" id="PF00132">
    <property type="entry name" value="Hexapep"/>
    <property type="match status" value="1"/>
</dbReference>
<dbReference type="SUPFAM" id="SSF51161">
    <property type="entry name" value="Trimeric LpxA-like enzymes"/>
    <property type="match status" value="1"/>
</dbReference>
<dbReference type="OrthoDB" id="9794407at2"/>
<evidence type="ECO:0000256" key="6">
    <source>
        <dbReference type="PIRSR" id="PIRSR620019-2"/>
    </source>
</evidence>
<dbReference type="EC" id="2.3.1.89" evidence="8"/>
<dbReference type="RefSeq" id="WP_119058983.1">
    <property type="nucleotide sequence ID" value="NZ_UNSC01000001.1"/>
</dbReference>